<dbReference type="GO" id="GO:0005840">
    <property type="term" value="C:ribosome"/>
    <property type="evidence" value="ECO:0007669"/>
    <property type="project" value="UniProtKB-KW"/>
</dbReference>
<feature type="signal peptide" evidence="4">
    <location>
        <begin position="1"/>
        <end position="17"/>
    </location>
</feature>
<dbReference type="GO" id="GO:0003723">
    <property type="term" value="F:RNA binding"/>
    <property type="evidence" value="ECO:0007669"/>
    <property type="project" value="InterPro"/>
</dbReference>
<dbReference type="GO" id="GO:1990904">
    <property type="term" value="C:ribonucleoprotein complex"/>
    <property type="evidence" value="ECO:0007669"/>
    <property type="project" value="UniProtKB-KW"/>
</dbReference>
<evidence type="ECO:0008006" key="7">
    <source>
        <dbReference type="Google" id="ProtNLM"/>
    </source>
</evidence>
<dbReference type="Proteomes" id="UP001054902">
    <property type="component" value="Unassembled WGS sequence"/>
</dbReference>
<gene>
    <name evidence="5" type="ORF">CTEN210_12226</name>
</gene>
<dbReference type="EMBL" id="BLLK01000051">
    <property type="protein sequence ID" value="GFH55750.1"/>
    <property type="molecule type" value="Genomic_DNA"/>
</dbReference>
<dbReference type="AlphaFoldDB" id="A0AAD3D380"/>
<keyword evidence="1" id="KW-0689">Ribosomal protein</keyword>
<comment type="caution">
    <text evidence="5">The sequence shown here is derived from an EMBL/GenBank/DDBJ whole genome shotgun (WGS) entry which is preliminary data.</text>
</comment>
<feature type="region of interest" description="Disordered" evidence="3">
    <location>
        <begin position="296"/>
        <end position="320"/>
    </location>
</feature>
<keyword evidence="6" id="KW-1185">Reference proteome</keyword>
<name>A0AAD3D380_9STRA</name>
<proteinExistence type="predicted"/>
<dbReference type="InterPro" id="IPR041988">
    <property type="entry name" value="Ribosomal_uL24_KOW"/>
</dbReference>
<evidence type="ECO:0000256" key="3">
    <source>
        <dbReference type="SAM" id="MobiDB-lite"/>
    </source>
</evidence>
<evidence type="ECO:0000256" key="4">
    <source>
        <dbReference type="SAM" id="SignalP"/>
    </source>
</evidence>
<evidence type="ECO:0000256" key="2">
    <source>
        <dbReference type="ARBA" id="ARBA00023274"/>
    </source>
</evidence>
<protein>
    <recommendedName>
        <fullName evidence="7">KOW domain-containing protein</fullName>
    </recommendedName>
</protein>
<evidence type="ECO:0000313" key="5">
    <source>
        <dbReference type="EMBL" id="GFH55750.1"/>
    </source>
</evidence>
<keyword evidence="4" id="KW-0732">Signal</keyword>
<feature type="chain" id="PRO_5042286586" description="KOW domain-containing protein" evidence="4">
    <location>
        <begin position="18"/>
        <end position="320"/>
    </location>
</feature>
<evidence type="ECO:0000313" key="6">
    <source>
        <dbReference type="Proteomes" id="UP001054902"/>
    </source>
</evidence>
<reference evidence="5 6" key="1">
    <citation type="journal article" date="2021" name="Sci. Rep.">
        <title>The genome of the diatom Chaetoceros tenuissimus carries an ancient integrated fragment of an extant virus.</title>
        <authorList>
            <person name="Hongo Y."/>
            <person name="Kimura K."/>
            <person name="Takaki Y."/>
            <person name="Yoshida Y."/>
            <person name="Baba S."/>
            <person name="Kobayashi G."/>
            <person name="Nagasaki K."/>
            <person name="Hano T."/>
            <person name="Tomaru Y."/>
        </authorList>
    </citation>
    <scope>NUCLEOTIDE SEQUENCE [LARGE SCALE GENOMIC DNA]</scope>
    <source>
        <strain evidence="5 6">NIES-3715</strain>
    </source>
</reference>
<feature type="compositionally biased region" description="Polar residues" evidence="3">
    <location>
        <begin position="301"/>
        <end position="314"/>
    </location>
</feature>
<organism evidence="5 6">
    <name type="scientific">Chaetoceros tenuissimus</name>
    <dbReference type="NCBI Taxonomy" id="426638"/>
    <lineage>
        <taxon>Eukaryota</taxon>
        <taxon>Sar</taxon>
        <taxon>Stramenopiles</taxon>
        <taxon>Ochrophyta</taxon>
        <taxon>Bacillariophyta</taxon>
        <taxon>Coscinodiscophyceae</taxon>
        <taxon>Chaetocerotophycidae</taxon>
        <taxon>Chaetocerotales</taxon>
        <taxon>Chaetocerotaceae</taxon>
        <taxon>Chaetoceros</taxon>
    </lineage>
</organism>
<sequence>MKLQILPLVLACSTVSAFQSPLSSTPSKSALSMTNNSNEISRRNLFTIASSIAVSGSLVQSAFAADAKNALPDMVGTPKPKSLGGLPKKIRMVGNTLDELQRDLMQERWELVEKYPEQLRSYVPVFTTFTDSAFPTEEPTDKGLRVALRYEVGRFFASLERLKQATSRRNLEEAYVAYSDMSLHFDRYLHVGGLYTYYDATVTNEEYFKGVSQDSLVYSDPAKDPAEVRDLVVIAKGPDMGKTGIVIGIYKDGSNKCVVKMDRFKGLREIRVVPREFVAKRLGEQDPDDVFLIPRKGANGNGSATVSMSKQGKSNLVAKS</sequence>
<accession>A0AAD3D380</accession>
<evidence type="ECO:0000256" key="1">
    <source>
        <dbReference type="ARBA" id="ARBA00022980"/>
    </source>
</evidence>
<dbReference type="CDD" id="cd06089">
    <property type="entry name" value="KOW_RPL26"/>
    <property type="match status" value="1"/>
</dbReference>
<keyword evidence="2" id="KW-0687">Ribonucleoprotein</keyword>